<organism evidence="1 2">
    <name type="scientific">Neorhodopirellula lusitana</name>
    <dbReference type="NCBI Taxonomy" id="445327"/>
    <lineage>
        <taxon>Bacteria</taxon>
        <taxon>Pseudomonadati</taxon>
        <taxon>Planctomycetota</taxon>
        <taxon>Planctomycetia</taxon>
        <taxon>Pirellulales</taxon>
        <taxon>Pirellulaceae</taxon>
        <taxon>Neorhodopirellula</taxon>
    </lineage>
</organism>
<evidence type="ECO:0000313" key="1">
    <source>
        <dbReference type="EMBL" id="SMP79153.1"/>
    </source>
</evidence>
<name>A0ABY1QUK6_9BACT</name>
<dbReference type="Proteomes" id="UP001158067">
    <property type="component" value="Unassembled WGS sequence"/>
</dbReference>
<protein>
    <submittedName>
        <fullName evidence="1">Uncharacterized protein</fullName>
    </submittedName>
</protein>
<gene>
    <name evidence="1" type="ORF">SAMN06265222_12925</name>
</gene>
<accession>A0ABY1QUK6</accession>
<proteinExistence type="predicted"/>
<dbReference type="RefSeq" id="WP_283435603.1">
    <property type="nucleotide sequence ID" value="NZ_FXUG01000029.1"/>
</dbReference>
<comment type="caution">
    <text evidence="1">The sequence shown here is derived from an EMBL/GenBank/DDBJ whole genome shotgun (WGS) entry which is preliminary data.</text>
</comment>
<keyword evidence="2" id="KW-1185">Reference proteome</keyword>
<reference evidence="1 2" key="1">
    <citation type="submission" date="2017-05" db="EMBL/GenBank/DDBJ databases">
        <authorList>
            <person name="Varghese N."/>
            <person name="Submissions S."/>
        </authorList>
    </citation>
    <scope>NUCLEOTIDE SEQUENCE [LARGE SCALE GENOMIC DNA]</scope>
    <source>
        <strain evidence="1 2">DSM 25457</strain>
    </source>
</reference>
<sequence>MNRLPPESYDAWLVLSEPEQEHIKDNLWDAYNRDRIDIPFTALARLISTSDRTIIDGAIGTYHGGEYLLHVYVPEDSLASCPKPLEQRFEGFRVYWMCYSHPEDHYSHDIDVSNLKLDILDNTISVNAKRVDLRMYVDAFDSNGRPLIVTHPRLYDGGFSFDLPGFNRFADDTHILLPDGSGGWIHQFTVRQPTVAESER</sequence>
<dbReference type="EMBL" id="FXUG01000029">
    <property type="protein sequence ID" value="SMP79153.1"/>
    <property type="molecule type" value="Genomic_DNA"/>
</dbReference>
<evidence type="ECO:0000313" key="2">
    <source>
        <dbReference type="Proteomes" id="UP001158067"/>
    </source>
</evidence>